<accession>A0A9N8ZSL9</accession>
<name>A0A9N8ZSL9_9GLOM</name>
<protein>
    <submittedName>
        <fullName evidence="1">22879_t:CDS:1</fullName>
    </submittedName>
</protein>
<dbReference type="EMBL" id="CAJVQA010001179">
    <property type="protein sequence ID" value="CAG8505431.1"/>
    <property type="molecule type" value="Genomic_DNA"/>
</dbReference>
<reference evidence="1" key="1">
    <citation type="submission" date="2021-06" db="EMBL/GenBank/DDBJ databases">
        <authorList>
            <person name="Kallberg Y."/>
            <person name="Tangrot J."/>
            <person name="Rosling A."/>
        </authorList>
    </citation>
    <scope>NUCLEOTIDE SEQUENCE</scope>
    <source>
        <strain evidence="1">FL966</strain>
    </source>
</reference>
<keyword evidence="2" id="KW-1185">Reference proteome</keyword>
<sequence>MLLTISIPSYAIKDGGEVYIFNYPEEASYLGHLAWGFMTDDGKYTYGARDGKPSEMTDNPNGFWFRSGSFDDMINTFTHLQYKSYIKTIIPIPKVDDAIQKTKDLQTVPYDFSTTNCLDATYQIVWAYGADVLPIAESANVWYGNMTSHWGVSTIGL</sequence>
<gene>
    <name evidence="1" type="ORF">CPELLU_LOCUS2657</name>
</gene>
<dbReference type="Proteomes" id="UP000789759">
    <property type="component" value="Unassembled WGS sequence"/>
</dbReference>
<dbReference type="AlphaFoldDB" id="A0A9N8ZSL9"/>
<evidence type="ECO:0000313" key="1">
    <source>
        <dbReference type="EMBL" id="CAG8505431.1"/>
    </source>
</evidence>
<comment type="caution">
    <text evidence="1">The sequence shown here is derived from an EMBL/GenBank/DDBJ whole genome shotgun (WGS) entry which is preliminary data.</text>
</comment>
<proteinExistence type="predicted"/>
<evidence type="ECO:0000313" key="2">
    <source>
        <dbReference type="Proteomes" id="UP000789759"/>
    </source>
</evidence>
<organism evidence="1 2">
    <name type="scientific">Cetraspora pellucida</name>
    <dbReference type="NCBI Taxonomy" id="1433469"/>
    <lineage>
        <taxon>Eukaryota</taxon>
        <taxon>Fungi</taxon>
        <taxon>Fungi incertae sedis</taxon>
        <taxon>Mucoromycota</taxon>
        <taxon>Glomeromycotina</taxon>
        <taxon>Glomeromycetes</taxon>
        <taxon>Diversisporales</taxon>
        <taxon>Gigasporaceae</taxon>
        <taxon>Cetraspora</taxon>
    </lineage>
</organism>